<dbReference type="Pfam" id="PF05994">
    <property type="entry name" value="FragX_IP"/>
    <property type="match status" value="1"/>
</dbReference>
<name>A0A6A3B882_HIBSY</name>
<dbReference type="SUPFAM" id="SSF144000">
    <property type="entry name" value="Oxysterol-binding protein-like"/>
    <property type="match status" value="1"/>
</dbReference>
<accession>A0A6A3B882</accession>
<keyword evidence="2" id="KW-1185">Reference proteome</keyword>
<proteinExistence type="predicted"/>
<dbReference type="InterPro" id="IPR000648">
    <property type="entry name" value="Oxysterol-bd"/>
</dbReference>
<dbReference type="PANTHER" id="PTHR10972:SF96">
    <property type="entry name" value="OXYSTEROL-BINDING PROTEIN-RELATED PROTEIN 1A-RELATED"/>
    <property type="match status" value="1"/>
</dbReference>
<dbReference type="AlphaFoldDB" id="A0A6A3B882"/>
<dbReference type="GO" id="GO:0030833">
    <property type="term" value="P:regulation of actin filament polymerization"/>
    <property type="evidence" value="ECO:0007669"/>
    <property type="project" value="InterPro"/>
</dbReference>
<protein>
    <submittedName>
        <fullName evidence="1">Oxysterol-binding protein-related protein 1D</fullName>
    </submittedName>
</protein>
<sequence>MVESSALSAIQNQIYELSKLVKQDQYLETRIAKNKGYFEQILRVLTGKTVEQAQNSPETESIPMAIEGTNDGCQVFDKMPSITSFDLPITEENGVVLDTISILAEFLANNFGAYAISIATASSDVLEFLQHECHGKPLRVVPRFEKPEGSVTDTDEDNERVDIAEEDTDEDEHNFFLTRDFLSSSPFKSNGSYFRTSSFYSDDGFNAFDSEDDIDPCIKSVGSNFPYMKRRKKLPDPVEKEKGVSLWSMIKDNIGKDLTQVFLPIYFNEPLFSLQKCFEDLEYSYLLDRAYEWWKRGNNLMRILNVVAFVVSAYSSTKGRICKPFNPLVGETYEVDFPDKGLRFFSEKVSHHPMIVACHCQGIGWKLWGDSNLKSKFWGRSIQLDPVGVLTLEFDNGEVFQWSKDESMHYVIGDYYAKGKGQESFPETHTLWKRSNSPKYPTRYNLIRFAITLNELTSGLKEKLPPTDSRLRPDQRYMKTGEYEMANSEKLWLEQRQRQVKKMQENISLVSFSSRLASQIWSEMQNDFLPNFILCNTTQHFIRSSKVPLALVQKPLVPHAKPNFYCGSRSLPWLIRALLDHISNKIATFEPMITGLQEALPKSIGLLPFDGGVTGCMRLVKEQLSWGTKPELKAEVLRGINEIGSVLYWVGLLYIVLRELDTTHFMQTSAWLGLLSGADGQTLYSQNGGDSPVANLFKSSTAAMVSNPRCPNPASLYTMSKQAEAVDLLYMANLNTGSVLEYAFATFAFTSATLDKYCSKWSAAPKTGFIDITTLKDFVVLLSQIRYFDPWGQGSSKGGGIVMVGREEGEQEAKGIGDLENELGIELGITRSELGNFEKEELKGEHVTHMGKLTKEWRQGP</sequence>
<evidence type="ECO:0000313" key="1">
    <source>
        <dbReference type="EMBL" id="KAE8713220.1"/>
    </source>
</evidence>
<dbReference type="Proteomes" id="UP000436088">
    <property type="component" value="Unassembled WGS sequence"/>
</dbReference>
<dbReference type="EMBL" id="VEPZ02000879">
    <property type="protein sequence ID" value="KAE8713220.1"/>
    <property type="molecule type" value="Genomic_DNA"/>
</dbReference>
<dbReference type="InterPro" id="IPR037239">
    <property type="entry name" value="OSBP_sf"/>
</dbReference>
<dbReference type="Pfam" id="PF01237">
    <property type="entry name" value="Oxysterol_BP"/>
    <property type="match status" value="2"/>
</dbReference>
<dbReference type="GO" id="GO:0005829">
    <property type="term" value="C:cytosol"/>
    <property type="evidence" value="ECO:0007669"/>
    <property type="project" value="TreeGrafter"/>
</dbReference>
<dbReference type="InterPro" id="IPR008081">
    <property type="entry name" value="Cytoplasmic_FMR1-int"/>
</dbReference>
<reference evidence="1" key="1">
    <citation type="submission" date="2019-09" db="EMBL/GenBank/DDBJ databases">
        <title>Draft genome information of white flower Hibiscus syriacus.</title>
        <authorList>
            <person name="Kim Y.-M."/>
        </authorList>
    </citation>
    <scope>NUCLEOTIDE SEQUENCE [LARGE SCALE GENOMIC DNA]</scope>
    <source>
        <strain evidence="1">YM2019G1</strain>
    </source>
</reference>
<evidence type="ECO:0000313" key="2">
    <source>
        <dbReference type="Proteomes" id="UP000436088"/>
    </source>
</evidence>
<gene>
    <name evidence="1" type="ORF">F3Y22_tig00110213pilonHSYRG00126</name>
</gene>
<comment type="caution">
    <text evidence="1">The sequence shown here is derived from an EMBL/GenBank/DDBJ whole genome shotgun (WGS) entry which is preliminary data.</text>
</comment>
<dbReference type="Gene3D" id="2.40.160.120">
    <property type="match status" value="1"/>
</dbReference>
<dbReference type="GO" id="GO:0016020">
    <property type="term" value="C:membrane"/>
    <property type="evidence" value="ECO:0007669"/>
    <property type="project" value="TreeGrafter"/>
</dbReference>
<organism evidence="1 2">
    <name type="scientific">Hibiscus syriacus</name>
    <name type="common">Rose of Sharon</name>
    <dbReference type="NCBI Taxonomy" id="106335"/>
    <lineage>
        <taxon>Eukaryota</taxon>
        <taxon>Viridiplantae</taxon>
        <taxon>Streptophyta</taxon>
        <taxon>Embryophyta</taxon>
        <taxon>Tracheophyta</taxon>
        <taxon>Spermatophyta</taxon>
        <taxon>Magnoliopsida</taxon>
        <taxon>eudicotyledons</taxon>
        <taxon>Gunneridae</taxon>
        <taxon>Pentapetalae</taxon>
        <taxon>rosids</taxon>
        <taxon>malvids</taxon>
        <taxon>Malvales</taxon>
        <taxon>Malvaceae</taxon>
        <taxon>Malvoideae</taxon>
        <taxon>Hibiscus</taxon>
    </lineage>
</organism>
<dbReference type="GO" id="GO:0032934">
    <property type="term" value="F:sterol binding"/>
    <property type="evidence" value="ECO:0007669"/>
    <property type="project" value="TreeGrafter"/>
</dbReference>
<dbReference type="PANTHER" id="PTHR10972">
    <property type="entry name" value="OXYSTEROL-BINDING PROTEIN-RELATED"/>
    <property type="match status" value="1"/>
</dbReference>
<dbReference type="GO" id="GO:0031267">
    <property type="term" value="F:small GTPase binding"/>
    <property type="evidence" value="ECO:0007669"/>
    <property type="project" value="InterPro"/>
</dbReference>